<keyword evidence="5 7" id="KW-0131">Cell cycle</keyword>
<evidence type="ECO:0000256" key="8">
    <source>
        <dbReference type="RuleBase" id="RU004135"/>
    </source>
</evidence>
<sequence>MSVQSQQPPALRPSNPPSTAVSTLAEAISARLALPGPNDSSRVTGVELRAQAIRPGDLFAALPGAKAHGAEFASAAIEQGATAVLTDAAGELLIRDRGALTVPILVVPQPRSVLGEASATIYGRPSEHMQVIGITGTSGKTTTAYLVEAGLVAAGRKPGLIGTIETRIEGRQVPSALTTPEAPNLHAMFAAMLEQGIDTVVMEVSSHALSLGRVDGTRFQIGAFTNLSQDHLDFHDSFEDYFAAKARLFVADSAVRADQCVICIDDEWGVRMAGSAAVTPVTVSVASQADWRAGDISAVETGGQRFEVLRSNGDPLTMALRLPGRYNVANALLAVAVCAAAGVDVATAAAAMATVDVPGRVQRVERGQDFLAVVDYAHKPAALEAVITTLRAHTSGRVAVVVGAGGDRDHGKRPLMGEGSARLADLLVITDDNPRSEDPATIRASVRAGADAVPAAERAEVREIGDRAAAIAEAVQWARAGDVVLIAGKGHETGQEIHGVKQAFDDRDVLAAAIDAQIGGRQ</sequence>
<comment type="PTM">
    <text evidence="7">Carboxylation is probably crucial for Mg(2+) binding and, consequently, for the gamma-phosphate positioning of ATP.</text>
</comment>
<dbReference type="AlphaFoldDB" id="A0A5A7SB31"/>
<feature type="binding site" evidence="7">
    <location>
        <begin position="432"/>
        <end position="435"/>
    </location>
    <ligand>
        <name>meso-2,6-diaminopimelate</name>
        <dbReference type="ChEBI" id="CHEBI:57791"/>
    </ligand>
</feature>
<evidence type="ECO:0000256" key="2">
    <source>
        <dbReference type="ARBA" id="ARBA00022618"/>
    </source>
</evidence>
<keyword evidence="7" id="KW-0547">Nucleotide-binding</keyword>
<dbReference type="Gene3D" id="3.40.1190.10">
    <property type="entry name" value="Mur-like, catalytic domain"/>
    <property type="match status" value="1"/>
</dbReference>
<feature type="short sequence motif" description="Meso-diaminopimelate recognition motif" evidence="7">
    <location>
        <begin position="432"/>
        <end position="435"/>
    </location>
</feature>
<feature type="binding site" evidence="7">
    <location>
        <position position="213"/>
    </location>
    <ligand>
        <name>UDP-N-acetyl-alpha-D-muramoyl-L-alanyl-D-glutamate</name>
        <dbReference type="ChEBI" id="CHEBI:83900"/>
    </ligand>
</feature>
<feature type="binding site" evidence="7">
    <location>
        <position position="48"/>
    </location>
    <ligand>
        <name>UDP-N-acetyl-alpha-D-muramoyl-L-alanyl-D-glutamate</name>
        <dbReference type="ChEBI" id="CHEBI:83900"/>
    </ligand>
</feature>
<dbReference type="SUPFAM" id="SSF53244">
    <property type="entry name" value="MurD-like peptide ligases, peptide-binding domain"/>
    <property type="match status" value="1"/>
</dbReference>
<keyword evidence="4 7" id="KW-0573">Peptidoglycan synthesis</keyword>
<organism evidence="12 13">
    <name type="scientific">Antrihabitans cavernicola</name>
    <dbReference type="NCBI Taxonomy" id="2495913"/>
    <lineage>
        <taxon>Bacteria</taxon>
        <taxon>Bacillati</taxon>
        <taxon>Actinomycetota</taxon>
        <taxon>Actinomycetes</taxon>
        <taxon>Mycobacteriales</taxon>
        <taxon>Nocardiaceae</taxon>
        <taxon>Antrihabitans</taxon>
    </lineage>
</organism>
<dbReference type="PANTHER" id="PTHR23135">
    <property type="entry name" value="MUR LIGASE FAMILY MEMBER"/>
    <property type="match status" value="1"/>
</dbReference>
<evidence type="ECO:0000259" key="10">
    <source>
        <dbReference type="Pfam" id="PF02875"/>
    </source>
</evidence>
<feature type="binding site" evidence="7">
    <location>
        <position position="488"/>
    </location>
    <ligand>
        <name>meso-2,6-diaminopimelate</name>
        <dbReference type="ChEBI" id="CHEBI:57791"/>
    </ligand>
</feature>
<comment type="caution">
    <text evidence="7">Lacks conserved residue(s) required for the propagation of feature annotation.</text>
</comment>
<evidence type="ECO:0000259" key="9">
    <source>
        <dbReference type="Pfam" id="PF01225"/>
    </source>
</evidence>
<dbReference type="Pfam" id="PF01225">
    <property type="entry name" value="Mur_ligase"/>
    <property type="match status" value="1"/>
</dbReference>
<keyword evidence="7 12" id="KW-0436">Ligase</keyword>
<keyword evidence="3 7" id="KW-0133">Cell shape</keyword>
<evidence type="ECO:0000256" key="3">
    <source>
        <dbReference type="ARBA" id="ARBA00022960"/>
    </source>
</evidence>
<accession>A0A5A7SB31</accession>
<dbReference type="Pfam" id="PF08245">
    <property type="entry name" value="Mur_ligase_M"/>
    <property type="match status" value="1"/>
</dbReference>
<proteinExistence type="inferred from homology"/>
<gene>
    <name evidence="7" type="primary">murE</name>
    <name evidence="12" type="ORF">FOY51_11745</name>
</gene>
<comment type="function">
    <text evidence="7">Catalyzes the addition of meso-diaminopimelic acid to the nucleotide precursor UDP-N-acetylmuramoyl-L-alanyl-D-glutamate (UMAG) in the biosynthesis of bacterial cell-wall peptidoglycan.</text>
</comment>
<feature type="binding site" evidence="7">
    <location>
        <begin position="178"/>
        <end position="179"/>
    </location>
    <ligand>
        <name>UDP-N-acetyl-alpha-D-muramoyl-L-alanyl-D-glutamate</name>
        <dbReference type="ChEBI" id="CHEBI:83900"/>
    </ligand>
</feature>
<dbReference type="UniPathway" id="UPA00219"/>
<dbReference type="EC" id="6.3.2.13" evidence="7"/>
<feature type="binding site" evidence="7">
    <location>
        <begin position="136"/>
        <end position="142"/>
    </location>
    <ligand>
        <name>ATP</name>
        <dbReference type="ChEBI" id="CHEBI:30616"/>
    </ligand>
</feature>
<keyword evidence="7" id="KW-0460">Magnesium</keyword>
<dbReference type="PANTHER" id="PTHR23135:SF4">
    <property type="entry name" value="UDP-N-ACETYLMURAMOYL-L-ALANYL-D-GLUTAMATE--2,6-DIAMINOPIMELATE LIGASE MURE HOMOLOG, CHLOROPLASTIC"/>
    <property type="match status" value="1"/>
</dbReference>
<evidence type="ECO:0000259" key="11">
    <source>
        <dbReference type="Pfam" id="PF08245"/>
    </source>
</evidence>
<comment type="subcellular location">
    <subcellularLocation>
        <location evidence="7 8">Cytoplasm</location>
    </subcellularLocation>
</comment>
<dbReference type="InterPro" id="IPR004101">
    <property type="entry name" value="Mur_ligase_C"/>
</dbReference>
<dbReference type="SUPFAM" id="SSF63418">
    <property type="entry name" value="MurE/MurF N-terminal domain"/>
    <property type="match status" value="1"/>
</dbReference>
<dbReference type="GO" id="GO:0000287">
    <property type="term" value="F:magnesium ion binding"/>
    <property type="evidence" value="ECO:0007669"/>
    <property type="project" value="UniProtKB-UniRule"/>
</dbReference>
<dbReference type="Gene3D" id="3.90.190.20">
    <property type="entry name" value="Mur ligase, C-terminal domain"/>
    <property type="match status" value="1"/>
</dbReference>
<dbReference type="GO" id="GO:0008360">
    <property type="term" value="P:regulation of cell shape"/>
    <property type="evidence" value="ECO:0007669"/>
    <property type="project" value="UniProtKB-KW"/>
</dbReference>
<dbReference type="Pfam" id="PF02875">
    <property type="entry name" value="Mur_ligase_C"/>
    <property type="match status" value="1"/>
</dbReference>
<dbReference type="GO" id="GO:0071555">
    <property type="term" value="P:cell wall organization"/>
    <property type="evidence" value="ECO:0007669"/>
    <property type="project" value="UniProtKB-KW"/>
</dbReference>
<keyword evidence="6 7" id="KW-0961">Cell wall biogenesis/degradation</keyword>
<keyword evidence="7" id="KW-0067">ATP-binding</keyword>
<dbReference type="GO" id="GO:0051301">
    <property type="term" value="P:cell division"/>
    <property type="evidence" value="ECO:0007669"/>
    <property type="project" value="UniProtKB-KW"/>
</dbReference>
<dbReference type="InterPro" id="IPR005761">
    <property type="entry name" value="UDP-N-AcMur-Glu-dNH2Pim_ligase"/>
</dbReference>
<dbReference type="NCBIfam" id="NF001124">
    <property type="entry name" value="PRK00139.1-2"/>
    <property type="match status" value="1"/>
</dbReference>
<name>A0A5A7SB31_9NOCA</name>
<evidence type="ECO:0000256" key="4">
    <source>
        <dbReference type="ARBA" id="ARBA00022984"/>
    </source>
</evidence>
<comment type="similarity">
    <text evidence="1 7">Belongs to the MurCDEF family. MurE subfamily.</text>
</comment>
<feature type="binding site" evidence="7">
    <location>
        <position position="492"/>
    </location>
    <ligand>
        <name>meso-2,6-diaminopimelate</name>
        <dbReference type="ChEBI" id="CHEBI:57791"/>
    </ligand>
</feature>
<evidence type="ECO:0000313" key="13">
    <source>
        <dbReference type="Proteomes" id="UP000322244"/>
    </source>
</evidence>
<keyword evidence="2 7" id="KW-0132">Cell division</keyword>
<keyword evidence="7" id="KW-0963">Cytoplasm</keyword>
<feature type="binding site" evidence="7">
    <location>
        <position position="408"/>
    </location>
    <ligand>
        <name>meso-2,6-diaminopimelate</name>
        <dbReference type="ChEBI" id="CHEBI:57791"/>
    </ligand>
</feature>
<comment type="caution">
    <text evidence="12">The sequence shown here is derived from an EMBL/GenBank/DDBJ whole genome shotgun (WGS) entry which is preliminary data.</text>
</comment>
<dbReference type="Gene3D" id="3.40.1390.10">
    <property type="entry name" value="MurE/MurF, N-terminal domain"/>
    <property type="match status" value="1"/>
</dbReference>
<dbReference type="InterPro" id="IPR035911">
    <property type="entry name" value="MurE/MurF_N"/>
</dbReference>
<reference evidence="12 13" key="1">
    <citation type="submission" date="2019-07" db="EMBL/GenBank/DDBJ databases">
        <title>Rhodococcus cavernicolus sp. nov., isolated from a cave.</title>
        <authorList>
            <person name="Lee S.D."/>
        </authorList>
    </citation>
    <scope>NUCLEOTIDE SEQUENCE [LARGE SCALE GENOMIC DNA]</scope>
    <source>
        <strain evidence="12 13">C1-24</strain>
    </source>
</reference>
<dbReference type="InterPro" id="IPR013221">
    <property type="entry name" value="Mur_ligase_cen"/>
</dbReference>
<protein>
    <recommendedName>
        <fullName evidence="7">UDP-N-acetylmuramoyl-L-alanyl-D-glutamate--2,6-diaminopimelate ligase</fullName>
        <ecNumber evidence="7">6.3.2.13</ecNumber>
    </recommendedName>
    <alternativeName>
        <fullName evidence="7">Meso-A2pm-adding enzyme</fullName>
    </alternativeName>
    <alternativeName>
        <fullName evidence="7">Meso-diaminopimelate-adding enzyme</fullName>
    </alternativeName>
    <alternativeName>
        <fullName evidence="7">UDP-MurNAc-L-Ala-D-Glu:meso-diaminopimelate ligase</fullName>
    </alternativeName>
    <alternativeName>
        <fullName evidence="7">UDP-MurNAc-tripeptide synthetase</fullName>
    </alternativeName>
    <alternativeName>
        <fullName evidence="7">UDP-N-acetylmuramyl-tripeptide synthetase</fullName>
    </alternativeName>
</protein>
<dbReference type="GO" id="GO:0005737">
    <property type="term" value="C:cytoplasm"/>
    <property type="evidence" value="ECO:0007669"/>
    <property type="project" value="UniProtKB-SubCell"/>
</dbReference>
<dbReference type="NCBIfam" id="TIGR01085">
    <property type="entry name" value="murE"/>
    <property type="match status" value="1"/>
</dbReference>
<comment type="catalytic activity">
    <reaction evidence="7">
        <text>UDP-N-acetyl-alpha-D-muramoyl-L-alanyl-D-glutamate + meso-2,6-diaminopimelate + ATP = UDP-N-acetyl-alpha-D-muramoyl-L-alanyl-gamma-D-glutamyl-meso-2,6-diaminopimelate + ADP + phosphate + H(+)</text>
        <dbReference type="Rhea" id="RHEA:23676"/>
        <dbReference type="ChEBI" id="CHEBI:15378"/>
        <dbReference type="ChEBI" id="CHEBI:30616"/>
        <dbReference type="ChEBI" id="CHEBI:43474"/>
        <dbReference type="ChEBI" id="CHEBI:57791"/>
        <dbReference type="ChEBI" id="CHEBI:83900"/>
        <dbReference type="ChEBI" id="CHEBI:83905"/>
        <dbReference type="ChEBI" id="CHEBI:456216"/>
        <dbReference type="EC" id="6.3.2.13"/>
    </reaction>
</comment>
<feature type="domain" description="Mur ligase central" evidence="11">
    <location>
        <begin position="134"/>
        <end position="338"/>
    </location>
</feature>
<dbReference type="Proteomes" id="UP000322244">
    <property type="component" value="Unassembled WGS sequence"/>
</dbReference>
<dbReference type="GO" id="GO:0009252">
    <property type="term" value="P:peptidoglycan biosynthetic process"/>
    <property type="evidence" value="ECO:0007669"/>
    <property type="project" value="UniProtKB-UniRule"/>
</dbReference>
<dbReference type="NCBIfam" id="NF001126">
    <property type="entry name" value="PRK00139.1-4"/>
    <property type="match status" value="1"/>
</dbReference>
<feature type="binding site" evidence="7">
    <location>
        <position position="205"/>
    </location>
    <ligand>
        <name>UDP-N-acetyl-alpha-D-muramoyl-L-alanyl-D-glutamate</name>
        <dbReference type="ChEBI" id="CHEBI:83900"/>
    </ligand>
</feature>
<dbReference type="GO" id="GO:0008765">
    <property type="term" value="F:UDP-N-acetylmuramoylalanyl-D-glutamate-2,6-diaminopimelate ligase activity"/>
    <property type="evidence" value="ECO:0007669"/>
    <property type="project" value="UniProtKB-UniRule"/>
</dbReference>
<dbReference type="RefSeq" id="WP_149430394.1">
    <property type="nucleotide sequence ID" value="NZ_VLNY01000004.1"/>
</dbReference>
<dbReference type="GO" id="GO:0005524">
    <property type="term" value="F:ATP binding"/>
    <property type="evidence" value="ECO:0007669"/>
    <property type="project" value="UniProtKB-UniRule"/>
</dbReference>
<evidence type="ECO:0000256" key="1">
    <source>
        <dbReference type="ARBA" id="ARBA00005898"/>
    </source>
</evidence>
<feature type="domain" description="Mur ligase N-terminal catalytic" evidence="9">
    <location>
        <begin position="43"/>
        <end position="119"/>
    </location>
</feature>
<dbReference type="InterPro" id="IPR036565">
    <property type="entry name" value="Mur-like_cat_sf"/>
</dbReference>
<dbReference type="SUPFAM" id="SSF53623">
    <property type="entry name" value="MurD-like peptide ligases, catalytic domain"/>
    <property type="match status" value="1"/>
</dbReference>
<feature type="domain" description="Mur ligase C-terminal" evidence="10">
    <location>
        <begin position="359"/>
        <end position="490"/>
    </location>
</feature>
<dbReference type="EMBL" id="VLNY01000004">
    <property type="protein sequence ID" value="KAA0023136.1"/>
    <property type="molecule type" value="Genomic_DNA"/>
</dbReference>
<comment type="cofactor">
    <cofactor evidence="7">
        <name>Mg(2+)</name>
        <dbReference type="ChEBI" id="CHEBI:18420"/>
    </cofactor>
</comment>
<comment type="pathway">
    <text evidence="7 8">Cell wall biogenesis; peptidoglycan biosynthesis.</text>
</comment>
<evidence type="ECO:0000256" key="7">
    <source>
        <dbReference type="HAMAP-Rule" id="MF_00208"/>
    </source>
</evidence>
<evidence type="ECO:0000313" key="12">
    <source>
        <dbReference type="EMBL" id="KAA0023136.1"/>
    </source>
</evidence>
<dbReference type="InterPro" id="IPR036615">
    <property type="entry name" value="Mur_ligase_C_dom_sf"/>
</dbReference>
<keyword evidence="13" id="KW-1185">Reference proteome</keyword>
<evidence type="ECO:0000256" key="5">
    <source>
        <dbReference type="ARBA" id="ARBA00023306"/>
    </source>
</evidence>
<dbReference type="InterPro" id="IPR000713">
    <property type="entry name" value="Mur_ligase_N"/>
</dbReference>
<dbReference type="HAMAP" id="MF_00208">
    <property type="entry name" value="MurE"/>
    <property type="match status" value="1"/>
</dbReference>
<evidence type="ECO:0000256" key="6">
    <source>
        <dbReference type="ARBA" id="ARBA00023316"/>
    </source>
</evidence>
<feature type="modified residue" description="N6-carboxylysine" evidence="7">
    <location>
        <position position="245"/>
    </location>
</feature>
<dbReference type="OrthoDB" id="9800958at2"/>